<evidence type="ECO:0000313" key="21">
    <source>
        <dbReference type="EMBL" id="GLP96785.1"/>
    </source>
</evidence>
<evidence type="ECO:0000313" key="22">
    <source>
        <dbReference type="Proteomes" id="UP001161422"/>
    </source>
</evidence>
<keyword evidence="5 20" id="KW-0997">Cell inner membrane</keyword>
<evidence type="ECO:0000256" key="15">
    <source>
        <dbReference type="ARBA" id="ARBA00031306"/>
    </source>
</evidence>
<dbReference type="GO" id="GO:0046872">
    <property type="term" value="F:metal ion binding"/>
    <property type="evidence" value="ECO:0007669"/>
    <property type="project" value="UniProtKB-UniRule"/>
</dbReference>
<evidence type="ECO:0000256" key="3">
    <source>
        <dbReference type="ARBA" id="ARBA00016337"/>
    </source>
</evidence>
<accession>A0AA37RVW8</accession>
<dbReference type="PANTHER" id="PTHR30040:SF2">
    <property type="entry name" value="FAD:PROTEIN FMN TRANSFERASE"/>
    <property type="match status" value="1"/>
</dbReference>
<evidence type="ECO:0000256" key="17">
    <source>
        <dbReference type="ARBA" id="ARBA00060485"/>
    </source>
</evidence>
<evidence type="ECO:0000256" key="16">
    <source>
        <dbReference type="ARBA" id="ARBA00048540"/>
    </source>
</evidence>
<keyword evidence="9 20" id="KW-0732">Signal</keyword>
<evidence type="ECO:0000256" key="20">
    <source>
        <dbReference type="RuleBase" id="RU363002"/>
    </source>
</evidence>
<keyword evidence="13" id="KW-0564">Palmitate</keyword>
<keyword evidence="11 18" id="KW-0460">Magnesium</keyword>
<dbReference type="AlphaFoldDB" id="A0AA37RVW8"/>
<keyword evidence="12" id="KW-0472">Membrane</keyword>
<evidence type="ECO:0000256" key="12">
    <source>
        <dbReference type="ARBA" id="ARBA00023136"/>
    </source>
</evidence>
<evidence type="ECO:0000256" key="6">
    <source>
        <dbReference type="ARBA" id="ARBA00022630"/>
    </source>
</evidence>
<evidence type="ECO:0000256" key="1">
    <source>
        <dbReference type="ARBA" id="ARBA00008282"/>
    </source>
</evidence>
<comment type="subcellular location">
    <subcellularLocation>
        <location evidence="17 20">Cell inner membrane</location>
        <topology evidence="17 20">Lipid-anchor</topology>
        <orientation evidence="17 20">Periplasmic side</orientation>
    </subcellularLocation>
</comment>
<gene>
    <name evidence="21" type="primary">apbE</name>
    <name evidence="21" type="ORF">GCM10007895_20910</name>
</gene>
<evidence type="ECO:0000256" key="10">
    <source>
        <dbReference type="ARBA" id="ARBA00022827"/>
    </source>
</evidence>
<reference evidence="21" key="2">
    <citation type="submission" date="2023-01" db="EMBL/GenBank/DDBJ databases">
        <title>Draft genome sequence of Paraferrimonas sedimenticola strain NBRC 101628.</title>
        <authorList>
            <person name="Sun Q."/>
            <person name="Mori K."/>
        </authorList>
    </citation>
    <scope>NUCLEOTIDE SEQUENCE</scope>
    <source>
        <strain evidence="21">NBRC 101628</strain>
    </source>
</reference>
<feature type="binding site" evidence="19">
    <location>
        <position position="287"/>
    </location>
    <ligand>
        <name>Mg(2+)</name>
        <dbReference type="ChEBI" id="CHEBI:18420"/>
    </ligand>
</feature>
<evidence type="ECO:0000256" key="4">
    <source>
        <dbReference type="ARBA" id="ARBA00022475"/>
    </source>
</evidence>
<dbReference type="PANTHER" id="PTHR30040">
    <property type="entry name" value="THIAMINE BIOSYNTHESIS LIPOPROTEIN APBE"/>
    <property type="match status" value="1"/>
</dbReference>
<keyword evidence="10 18" id="KW-0274">FAD</keyword>
<protein>
    <recommendedName>
        <fullName evidence="3 18">FAD:protein FMN transferase</fullName>
        <ecNumber evidence="2 18">2.7.1.180</ecNumber>
    </recommendedName>
    <alternativeName>
        <fullName evidence="15 18">Flavin transferase</fullName>
    </alternativeName>
</protein>
<evidence type="ECO:0000256" key="13">
    <source>
        <dbReference type="ARBA" id="ARBA00023139"/>
    </source>
</evidence>
<keyword evidence="14 20" id="KW-0449">Lipoprotein</keyword>
<sequence>MLSSLKHWLTLVGLAFLISGCAQPDPVLSLSGSTMGTTYNIKVVDNGRLPESILLQSKIDIELEKVNNQMSTYRPKSELSRFNGMPNGSMKVSPSLVTVMNEGLRLYELTDGALDVSIGPLINLWGFGPDARPTQIPTQAEIELVKARSGLENVSVEGLRLVKRSASMYIDLSSIAKGYGVDVVAELLTSMGAEDYLVEIGGEVRTKGQKPDESPWRIAIERPSGRGEVERIIAPGNMAVATSGDYRNYFEDNGVRLSHIIDPRNGYPIKHNLASVTVLDPSTMTADGLATALLVMGTEKGMALANEQGIAAMFIEKQDAGFVTRYSEAFKRFVHASDS</sequence>
<keyword evidence="6 18" id="KW-0285">Flavoprotein</keyword>
<dbReference type="InterPro" id="IPR003374">
    <property type="entry name" value="ApbE-like_sf"/>
</dbReference>
<dbReference type="RefSeq" id="WP_245837027.1">
    <property type="nucleotide sequence ID" value="NZ_BSNC01000005.1"/>
</dbReference>
<evidence type="ECO:0000256" key="11">
    <source>
        <dbReference type="ARBA" id="ARBA00022842"/>
    </source>
</evidence>
<keyword evidence="4" id="KW-1003">Cell membrane</keyword>
<keyword evidence="8 18" id="KW-0479">Metal-binding</keyword>
<feature type="binding site" evidence="19">
    <location>
        <position position="174"/>
    </location>
    <ligand>
        <name>Mg(2+)</name>
        <dbReference type="ChEBI" id="CHEBI:18420"/>
    </ligand>
</feature>
<evidence type="ECO:0000256" key="19">
    <source>
        <dbReference type="PIRSR" id="PIRSR006268-2"/>
    </source>
</evidence>
<feature type="binding site" evidence="19">
    <location>
        <position position="291"/>
    </location>
    <ligand>
        <name>Mg(2+)</name>
        <dbReference type="ChEBI" id="CHEBI:18420"/>
    </ligand>
</feature>
<proteinExistence type="inferred from homology"/>
<keyword evidence="7 18" id="KW-0808">Transferase</keyword>
<dbReference type="InterPro" id="IPR024932">
    <property type="entry name" value="ApbE"/>
</dbReference>
<dbReference type="Gene3D" id="3.10.520.10">
    <property type="entry name" value="ApbE-like domains"/>
    <property type="match status" value="1"/>
</dbReference>
<dbReference type="SUPFAM" id="SSF143631">
    <property type="entry name" value="ApbE-like"/>
    <property type="match status" value="1"/>
</dbReference>
<dbReference type="PROSITE" id="PS51257">
    <property type="entry name" value="PROKAR_LIPOPROTEIN"/>
    <property type="match status" value="1"/>
</dbReference>
<dbReference type="GO" id="GO:0005886">
    <property type="term" value="C:plasma membrane"/>
    <property type="evidence" value="ECO:0007669"/>
    <property type="project" value="UniProtKB-SubCell"/>
</dbReference>
<keyword evidence="22" id="KW-1185">Reference proteome</keyword>
<reference evidence="21" key="1">
    <citation type="journal article" date="2014" name="Int. J. Syst. Evol. Microbiol.">
        <title>Complete genome sequence of Corynebacterium casei LMG S-19264T (=DSM 44701T), isolated from a smear-ripened cheese.</title>
        <authorList>
            <consortium name="US DOE Joint Genome Institute (JGI-PGF)"/>
            <person name="Walter F."/>
            <person name="Albersmeier A."/>
            <person name="Kalinowski J."/>
            <person name="Ruckert C."/>
        </authorList>
    </citation>
    <scope>NUCLEOTIDE SEQUENCE</scope>
    <source>
        <strain evidence="21">NBRC 101628</strain>
    </source>
</reference>
<name>A0AA37RVW8_9GAMM</name>
<evidence type="ECO:0000256" key="2">
    <source>
        <dbReference type="ARBA" id="ARBA00011955"/>
    </source>
</evidence>
<dbReference type="Proteomes" id="UP001161422">
    <property type="component" value="Unassembled WGS sequence"/>
</dbReference>
<dbReference type="PIRSF" id="PIRSF006268">
    <property type="entry name" value="ApbE"/>
    <property type="match status" value="1"/>
</dbReference>
<comment type="function">
    <text evidence="20">Flavin transferase that catalyzes the transfer of the FMN moiety of FAD and its covalent binding to the hydroxyl group of a threonine residue in a target flavoprotein.</text>
</comment>
<evidence type="ECO:0000256" key="9">
    <source>
        <dbReference type="ARBA" id="ARBA00022729"/>
    </source>
</evidence>
<evidence type="ECO:0000256" key="18">
    <source>
        <dbReference type="PIRNR" id="PIRNR006268"/>
    </source>
</evidence>
<evidence type="ECO:0000256" key="5">
    <source>
        <dbReference type="ARBA" id="ARBA00022519"/>
    </source>
</evidence>
<evidence type="ECO:0000256" key="8">
    <source>
        <dbReference type="ARBA" id="ARBA00022723"/>
    </source>
</evidence>
<evidence type="ECO:0000256" key="14">
    <source>
        <dbReference type="ARBA" id="ARBA00023288"/>
    </source>
</evidence>
<evidence type="ECO:0000256" key="7">
    <source>
        <dbReference type="ARBA" id="ARBA00022679"/>
    </source>
</evidence>
<dbReference type="EMBL" id="BSNC01000005">
    <property type="protein sequence ID" value="GLP96785.1"/>
    <property type="molecule type" value="Genomic_DNA"/>
</dbReference>
<dbReference type="GO" id="GO:0016740">
    <property type="term" value="F:transferase activity"/>
    <property type="evidence" value="ECO:0007669"/>
    <property type="project" value="UniProtKB-UniRule"/>
</dbReference>
<feature type="signal peptide" evidence="20">
    <location>
        <begin position="1"/>
        <end position="24"/>
    </location>
</feature>
<comment type="caution">
    <text evidence="21">The sequence shown here is derived from an EMBL/GenBank/DDBJ whole genome shotgun (WGS) entry which is preliminary data.</text>
</comment>
<feature type="chain" id="PRO_5041481833" description="FAD:protein FMN transferase" evidence="20">
    <location>
        <begin position="25"/>
        <end position="339"/>
    </location>
</feature>
<organism evidence="21 22">
    <name type="scientific">Paraferrimonas sedimenticola</name>
    <dbReference type="NCBI Taxonomy" id="375674"/>
    <lineage>
        <taxon>Bacteria</taxon>
        <taxon>Pseudomonadati</taxon>
        <taxon>Pseudomonadota</taxon>
        <taxon>Gammaproteobacteria</taxon>
        <taxon>Alteromonadales</taxon>
        <taxon>Ferrimonadaceae</taxon>
        <taxon>Paraferrimonas</taxon>
    </lineage>
</organism>
<dbReference type="EC" id="2.7.1.180" evidence="2 18"/>
<comment type="cofactor">
    <cofactor evidence="19">
        <name>Mg(2+)</name>
        <dbReference type="ChEBI" id="CHEBI:18420"/>
    </cofactor>
    <cofactor evidence="19">
        <name>Mn(2+)</name>
        <dbReference type="ChEBI" id="CHEBI:29035"/>
    </cofactor>
    <text evidence="19">Magnesium. Can also use manganese.</text>
</comment>
<dbReference type="FunFam" id="3.10.520.10:FF:000001">
    <property type="entry name" value="FAD:protein FMN transferase"/>
    <property type="match status" value="1"/>
</dbReference>
<comment type="similarity">
    <text evidence="1 18 20">Belongs to the ApbE family.</text>
</comment>
<dbReference type="Pfam" id="PF02424">
    <property type="entry name" value="ApbE"/>
    <property type="match status" value="1"/>
</dbReference>
<comment type="catalytic activity">
    <reaction evidence="16 18 20">
        <text>L-threonyl-[protein] + FAD = FMN-L-threonyl-[protein] + AMP + H(+)</text>
        <dbReference type="Rhea" id="RHEA:36847"/>
        <dbReference type="Rhea" id="RHEA-COMP:11060"/>
        <dbReference type="Rhea" id="RHEA-COMP:11061"/>
        <dbReference type="ChEBI" id="CHEBI:15378"/>
        <dbReference type="ChEBI" id="CHEBI:30013"/>
        <dbReference type="ChEBI" id="CHEBI:57692"/>
        <dbReference type="ChEBI" id="CHEBI:74257"/>
        <dbReference type="ChEBI" id="CHEBI:456215"/>
        <dbReference type="EC" id="2.7.1.180"/>
    </reaction>
</comment>